<keyword evidence="4" id="KW-1185">Reference proteome</keyword>
<accession>A0A6A5QGB1</accession>
<dbReference type="EMBL" id="ML979138">
    <property type="protein sequence ID" value="KAF1913860.1"/>
    <property type="molecule type" value="Genomic_DNA"/>
</dbReference>
<gene>
    <name evidence="3" type="ORF">BDU57DRAFT_455687</name>
</gene>
<reference evidence="3" key="1">
    <citation type="journal article" date="2020" name="Stud. Mycol.">
        <title>101 Dothideomycetes genomes: a test case for predicting lifestyles and emergence of pathogens.</title>
        <authorList>
            <person name="Haridas S."/>
            <person name="Albert R."/>
            <person name="Binder M."/>
            <person name="Bloem J."/>
            <person name="Labutti K."/>
            <person name="Salamov A."/>
            <person name="Andreopoulos B."/>
            <person name="Baker S."/>
            <person name="Barry K."/>
            <person name="Bills G."/>
            <person name="Bluhm B."/>
            <person name="Cannon C."/>
            <person name="Castanera R."/>
            <person name="Culley D."/>
            <person name="Daum C."/>
            <person name="Ezra D."/>
            <person name="Gonzalez J."/>
            <person name="Henrissat B."/>
            <person name="Kuo A."/>
            <person name="Liang C."/>
            <person name="Lipzen A."/>
            <person name="Lutzoni F."/>
            <person name="Magnuson J."/>
            <person name="Mondo S."/>
            <person name="Nolan M."/>
            <person name="Ohm R."/>
            <person name="Pangilinan J."/>
            <person name="Park H.-J."/>
            <person name="Ramirez L."/>
            <person name="Alfaro M."/>
            <person name="Sun H."/>
            <person name="Tritt A."/>
            <person name="Yoshinaga Y."/>
            <person name="Zwiers L.-H."/>
            <person name="Turgeon B."/>
            <person name="Goodwin S."/>
            <person name="Spatafora J."/>
            <person name="Crous P."/>
            <person name="Grigoriev I."/>
        </authorList>
    </citation>
    <scope>NUCLEOTIDE SEQUENCE</scope>
    <source>
        <strain evidence="3">HMLAC05119</strain>
    </source>
</reference>
<dbReference type="AlphaFoldDB" id="A0A6A5QGB1"/>
<dbReference type="Gene3D" id="3.60.21.10">
    <property type="match status" value="1"/>
</dbReference>
<feature type="domain" description="Calcineurin-like phosphoesterase" evidence="2">
    <location>
        <begin position="8"/>
        <end position="219"/>
    </location>
</feature>
<dbReference type="PANTHER" id="PTHR12905:SF0">
    <property type="entry name" value="CALCINEURIN-LIKE PHOSPHOESTERASE DOMAIN-CONTAINING PROTEIN"/>
    <property type="match status" value="1"/>
</dbReference>
<organism evidence="3 4">
    <name type="scientific">Ampelomyces quisqualis</name>
    <name type="common">Powdery mildew agent</name>
    <dbReference type="NCBI Taxonomy" id="50730"/>
    <lineage>
        <taxon>Eukaryota</taxon>
        <taxon>Fungi</taxon>
        <taxon>Dikarya</taxon>
        <taxon>Ascomycota</taxon>
        <taxon>Pezizomycotina</taxon>
        <taxon>Dothideomycetes</taxon>
        <taxon>Pleosporomycetidae</taxon>
        <taxon>Pleosporales</taxon>
        <taxon>Pleosporineae</taxon>
        <taxon>Phaeosphaeriaceae</taxon>
        <taxon>Ampelomyces</taxon>
    </lineage>
</organism>
<evidence type="ECO:0000313" key="4">
    <source>
        <dbReference type="Proteomes" id="UP000800096"/>
    </source>
</evidence>
<dbReference type="InterPro" id="IPR004843">
    <property type="entry name" value="Calcineurin-like_PHP"/>
</dbReference>
<dbReference type="PANTHER" id="PTHR12905">
    <property type="entry name" value="METALLOPHOSPHOESTERASE"/>
    <property type="match status" value="1"/>
</dbReference>
<dbReference type="InterPro" id="IPR029052">
    <property type="entry name" value="Metallo-depent_PP-like"/>
</dbReference>
<dbReference type="GO" id="GO:0016787">
    <property type="term" value="F:hydrolase activity"/>
    <property type="evidence" value="ECO:0007669"/>
    <property type="project" value="InterPro"/>
</dbReference>
<name>A0A6A5QGB1_AMPQU</name>
<proteinExistence type="predicted"/>
<evidence type="ECO:0000313" key="3">
    <source>
        <dbReference type="EMBL" id="KAF1913860.1"/>
    </source>
</evidence>
<dbReference type="Proteomes" id="UP000800096">
    <property type="component" value="Unassembled WGS sequence"/>
</dbReference>
<dbReference type="InterPro" id="IPR051693">
    <property type="entry name" value="UPF0046_metallophosphoest"/>
</dbReference>
<protein>
    <submittedName>
        <fullName evidence="3">Metallo-dependent phosphatase-like protein</fullName>
    </submittedName>
</protein>
<sequence>MSAPKTTRFLIMSDTHGVELPSDLPYCDVLLHCGDLTEDGSPQSIAAALQALSRVKAELRLVIAGNHEISLDKTYYLAQKGAEADVGEAHALVSPEAASQASKSGTIFLSEGTRRFTLASGATFRIYASPYTPADGASAFQYPTNEDRFNCGSSTAAWAKNVGTPSSIIPNGVDIIMTHGPAKYILDTTSDNQSAGCEHLRRAINRVRPKLHCFGHIHPGYGGQRLEYEEKKTEDEDDGIKPLGKEFAGKGQAKRKGYAGLPPGSQEDFRQSKQTLCINAAMEGEKGVLENRPWLVELDLPVANRREDTESAGARGRVIHTPSIFPPHTTFNMTTSSSLVLYRPNLSSSLSSKPSSTSLIPFPSFTHQTGTAIATELLYRLLYDIMNRFLASFQRLASRGVEEASSWIERKLQERREAKATKGSMIVEEVGKLTQQRGFRNACPIGGDRGGKGAPQPPLWVKSVLVGIEEGRLHGRDFWTNSW</sequence>
<evidence type="ECO:0000259" key="2">
    <source>
        <dbReference type="Pfam" id="PF00149"/>
    </source>
</evidence>
<feature type="region of interest" description="Disordered" evidence="1">
    <location>
        <begin position="249"/>
        <end position="269"/>
    </location>
</feature>
<dbReference type="SUPFAM" id="SSF56300">
    <property type="entry name" value="Metallo-dependent phosphatases"/>
    <property type="match status" value="1"/>
</dbReference>
<dbReference type="Pfam" id="PF00149">
    <property type="entry name" value="Metallophos"/>
    <property type="match status" value="1"/>
</dbReference>
<dbReference type="OrthoDB" id="630188at2759"/>
<evidence type="ECO:0000256" key="1">
    <source>
        <dbReference type="SAM" id="MobiDB-lite"/>
    </source>
</evidence>
<dbReference type="CDD" id="cd07379">
    <property type="entry name" value="MPP_239FB"/>
    <property type="match status" value="1"/>
</dbReference>